<dbReference type="AlphaFoldDB" id="A0A917GMG3"/>
<dbReference type="GO" id="GO:0005829">
    <property type="term" value="C:cytosol"/>
    <property type="evidence" value="ECO:0007669"/>
    <property type="project" value="TreeGrafter"/>
</dbReference>
<comment type="caution">
    <text evidence="10">The sequence shown here is derived from an EMBL/GenBank/DDBJ whole genome shotgun (WGS) entry which is preliminary data.</text>
</comment>
<dbReference type="HAMAP" id="MF_01279">
    <property type="entry name" value="X_Pro_dipeptid"/>
    <property type="match status" value="1"/>
</dbReference>
<feature type="binding site" evidence="7">
    <location>
        <position position="437"/>
    </location>
    <ligand>
        <name>Mn(2+)</name>
        <dbReference type="ChEBI" id="CHEBI:29035"/>
        <label>2</label>
    </ligand>
</feature>
<accession>A0A917GMG3</accession>
<dbReference type="Pfam" id="PF00557">
    <property type="entry name" value="Peptidase_M24"/>
    <property type="match status" value="1"/>
</dbReference>
<dbReference type="EMBL" id="BMIY01000002">
    <property type="protein sequence ID" value="GGG50957.1"/>
    <property type="molecule type" value="Genomic_DNA"/>
</dbReference>
<comment type="similarity">
    <text evidence="7">Belongs to the peptidase M24B family. Bacterial-type prolidase subfamily.</text>
</comment>
<dbReference type="SUPFAM" id="SSF55920">
    <property type="entry name" value="Creatinase/aminopeptidase"/>
    <property type="match status" value="1"/>
</dbReference>
<keyword evidence="6 7" id="KW-0464">Manganese</keyword>
<feature type="domain" description="Peptidase M24" evidence="8">
    <location>
        <begin position="180"/>
        <end position="441"/>
    </location>
</feature>
<comment type="function">
    <text evidence="7">Splits dipeptides with a prolyl residue in the C-terminal position.</text>
</comment>
<evidence type="ECO:0000256" key="7">
    <source>
        <dbReference type="HAMAP-Rule" id="MF_01279"/>
    </source>
</evidence>
<dbReference type="Gene3D" id="3.90.230.10">
    <property type="entry name" value="Creatinase/methionine aminopeptidase superfamily"/>
    <property type="match status" value="1"/>
</dbReference>
<dbReference type="Pfam" id="PF21216">
    <property type="entry name" value="PepQ_N"/>
    <property type="match status" value="1"/>
</dbReference>
<dbReference type="NCBIfam" id="NF010133">
    <property type="entry name" value="PRK13607.1"/>
    <property type="match status" value="1"/>
</dbReference>
<dbReference type="Proteomes" id="UP000627715">
    <property type="component" value="Unassembled WGS sequence"/>
</dbReference>
<feature type="binding site" evidence="7">
    <location>
        <position position="398"/>
    </location>
    <ligand>
        <name>Mn(2+)</name>
        <dbReference type="ChEBI" id="CHEBI:29035"/>
        <label>1</label>
    </ligand>
</feature>
<evidence type="ECO:0000256" key="3">
    <source>
        <dbReference type="ARBA" id="ARBA00022801"/>
    </source>
</evidence>
<feature type="binding site" evidence="7">
    <location>
        <position position="353"/>
    </location>
    <ligand>
        <name>Mn(2+)</name>
        <dbReference type="ChEBI" id="CHEBI:29035"/>
        <label>1</label>
    </ligand>
</feature>
<keyword evidence="5 7" id="KW-0482">Metalloprotease</keyword>
<dbReference type="GO" id="GO:0008235">
    <property type="term" value="F:metalloexopeptidase activity"/>
    <property type="evidence" value="ECO:0007669"/>
    <property type="project" value="UniProtKB-UniRule"/>
</dbReference>
<dbReference type="InterPro" id="IPR048819">
    <property type="entry name" value="PepQ_N"/>
</dbReference>
<dbReference type="PANTHER" id="PTHR43226">
    <property type="entry name" value="XAA-PRO AMINOPEPTIDASE 3"/>
    <property type="match status" value="1"/>
</dbReference>
<evidence type="ECO:0000256" key="4">
    <source>
        <dbReference type="ARBA" id="ARBA00022997"/>
    </source>
</evidence>
<dbReference type="InterPro" id="IPR000994">
    <property type="entry name" value="Pept_M24"/>
</dbReference>
<gene>
    <name evidence="7 10" type="primary">pepQ</name>
    <name evidence="10" type="ORF">GCM10011403_05110</name>
</gene>
<keyword evidence="4 7" id="KW-0224">Dipeptidase</keyword>
<feature type="binding site" evidence="7">
    <location>
        <position position="437"/>
    </location>
    <ligand>
        <name>Mn(2+)</name>
        <dbReference type="ChEBI" id="CHEBI:29035"/>
        <label>1</label>
    </ligand>
</feature>
<feature type="binding site" evidence="7">
    <location>
        <position position="271"/>
    </location>
    <ligand>
        <name>Mn(2+)</name>
        <dbReference type="ChEBI" id="CHEBI:29035"/>
        <label>1</label>
    </ligand>
</feature>
<dbReference type="PANTHER" id="PTHR43226:SF8">
    <property type="entry name" value="XAA-PRO DIPEPTIDASE"/>
    <property type="match status" value="1"/>
</dbReference>
<dbReference type="InterPro" id="IPR036005">
    <property type="entry name" value="Creatinase/aminopeptidase-like"/>
</dbReference>
<dbReference type="RefSeq" id="WP_157885666.1">
    <property type="nucleotide sequence ID" value="NZ_BMIY01000002.1"/>
</dbReference>
<keyword evidence="11" id="KW-1185">Reference proteome</keyword>
<dbReference type="PROSITE" id="PS00491">
    <property type="entry name" value="PROLINE_PEPTIDASE"/>
    <property type="match status" value="1"/>
</dbReference>
<feature type="binding site" evidence="7">
    <location>
        <position position="271"/>
    </location>
    <ligand>
        <name>Mn(2+)</name>
        <dbReference type="ChEBI" id="CHEBI:29035"/>
        <label>2</label>
    </ligand>
</feature>
<dbReference type="GO" id="GO:0006508">
    <property type="term" value="P:proteolysis"/>
    <property type="evidence" value="ECO:0007669"/>
    <property type="project" value="UniProtKB-KW"/>
</dbReference>
<keyword evidence="2 7" id="KW-0479">Metal-binding</keyword>
<evidence type="ECO:0000259" key="8">
    <source>
        <dbReference type="Pfam" id="PF00557"/>
    </source>
</evidence>
<reference evidence="10" key="2">
    <citation type="submission" date="2020-09" db="EMBL/GenBank/DDBJ databases">
        <authorList>
            <person name="Sun Q."/>
            <person name="Zhou Y."/>
        </authorList>
    </citation>
    <scope>NUCLEOTIDE SEQUENCE</scope>
    <source>
        <strain evidence="10">CGMCC 1.15425</strain>
    </source>
</reference>
<dbReference type="GO" id="GO:0016795">
    <property type="term" value="F:phosphoric triester hydrolase activity"/>
    <property type="evidence" value="ECO:0007669"/>
    <property type="project" value="InterPro"/>
</dbReference>
<evidence type="ECO:0000256" key="2">
    <source>
        <dbReference type="ARBA" id="ARBA00022723"/>
    </source>
</evidence>
<dbReference type="InterPro" id="IPR001131">
    <property type="entry name" value="Peptidase_M24B_aminopep-P_CS"/>
</dbReference>
<dbReference type="InterPro" id="IPR022846">
    <property type="entry name" value="X_Pro_dipept"/>
</dbReference>
<evidence type="ECO:0000313" key="10">
    <source>
        <dbReference type="EMBL" id="GGG50957.1"/>
    </source>
</evidence>
<evidence type="ECO:0000256" key="6">
    <source>
        <dbReference type="ARBA" id="ARBA00023211"/>
    </source>
</evidence>
<comment type="catalytic activity">
    <reaction evidence="7">
        <text>Xaa-L-Pro dipeptide + H2O = an L-alpha-amino acid + L-proline</text>
        <dbReference type="Rhea" id="RHEA:76407"/>
        <dbReference type="ChEBI" id="CHEBI:15377"/>
        <dbReference type="ChEBI" id="CHEBI:59869"/>
        <dbReference type="ChEBI" id="CHEBI:60039"/>
        <dbReference type="ChEBI" id="CHEBI:195196"/>
        <dbReference type="EC" id="3.4.13.9"/>
    </reaction>
</comment>
<dbReference type="EC" id="3.4.13.9" evidence="7"/>
<organism evidence="10 11">
    <name type="scientific">Pseudohongiella nitratireducens</name>
    <dbReference type="NCBI Taxonomy" id="1768907"/>
    <lineage>
        <taxon>Bacteria</taxon>
        <taxon>Pseudomonadati</taxon>
        <taxon>Pseudomonadota</taxon>
        <taxon>Gammaproteobacteria</taxon>
        <taxon>Pseudomonadales</taxon>
        <taxon>Pseudohongiellaceae</taxon>
        <taxon>Pseudohongiella</taxon>
    </lineage>
</organism>
<name>A0A917GMG3_9GAMM</name>
<dbReference type="GO" id="GO:0102009">
    <property type="term" value="F:proline dipeptidase activity"/>
    <property type="evidence" value="ECO:0007669"/>
    <property type="project" value="UniProtKB-EC"/>
</dbReference>
<proteinExistence type="inferred from homology"/>
<evidence type="ECO:0000256" key="5">
    <source>
        <dbReference type="ARBA" id="ARBA00023049"/>
    </source>
</evidence>
<dbReference type="InterPro" id="IPR029149">
    <property type="entry name" value="Creatin/AminoP/Spt16_N"/>
</dbReference>
<evidence type="ECO:0000313" key="11">
    <source>
        <dbReference type="Proteomes" id="UP000627715"/>
    </source>
</evidence>
<dbReference type="OrthoDB" id="9806388at2"/>
<dbReference type="InterPro" id="IPR052433">
    <property type="entry name" value="X-Pro_dipept-like"/>
</dbReference>
<keyword evidence="1 7" id="KW-0645">Protease</keyword>
<dbReference type="Gene3D" id="3.40.350.10">
    <property type="entry name" value="Creatinase/prolidase N-terminal domain"/>
    <property type="match status" value="1"/>
</dbReference>
<sequence length="468" mass="52570">MSVLSHNMETAELFASHLAGLQDTMTQGLTSVKPGADAVLIHSGSLHYHFADDIAKPFRAWGHFLQWVPVDRPDQFLLFRPGQKPVYFAVIPQDFWHDSHIDMPEWWAEQFEIVVLSSVSALCEQLPRHIAPQCVCHFLGEGRDIAESLAIPDSQINPKTLLDWLDYARAYKSRYEISRLAEANATALAGHQAALDMFLMGGDEYEIHMAYLNASRICDDELPYPSIVALNEHSAILHYQHKQRRHGKREPDANRVLLIDAGHRSWGYCSDITRTWVRPGSHPVFAALVKGVERIQNQIIRSLQTEQSYTDHHHATHTAVADLLIETGIAKGHAQDLVDRGITYAFLPHGLGHHLGLQVHDVGGKLSSPAGQIIPPPDQYPALRNTRPIEANMVFTIEPGIYFIDSLLNNIRQDDRANALNWPLVEALMPYGGIRIEDNIWAKPDGKMHNLTRRPITGSLLFRPDVAA</sequence>
<reference evidence="10" key="1">
    <citation type="journal article" date="2014" name="Int. J. Syst. Evol. Microbiol.">
        <title>Complete genome sequence of Corynebacterium casei LMG S-19264T (=DSM 44701T), isolated from a smear-ripened cheese.</title>
        <authorList>
            <consortium name="US DOE Joint Genome Institute (JGI-PGF)"/>
            <person name="Walter F."/>
            <person name="Albersmeier A."/>
            <person name="Kalinowski J."/>
            <person name="Ruckert C."/>
        </authorList>
    </citation>
    <scope>NUCLEOTIDE SEQUENCE</scope>
    <source>
        <strain evidence="10">CGMCC 1.15425</strain>
    </source>
</reference>
<feature type="domain" description="Xaa-Pro dipeptidase N-terminal" evidence="9">
    <location>
        <begin position="13"/>
        <end position="167"/>
    </location>
</feature>
<keyword evidence="3 7" id="KW-0378">Hydrolase</keyword>
<evidence type="ECO:0000256" key="1">
    <source>
        <dbReference type="ARBA" id="ARBA00022670"/>
    </source>
</evidence>
<protein>
    <recommendedName>
        <fullName evidence="7">Xaa-Pro dipeptidase</fullName>
        <shortName evidence="7">X-Pro dipeptidase</shortName>
        <ecNumber evidence="7">3.4.13.9</ecNumber>
    </recommendedName>
    <alternativeName>
        <fullName evidence="7">Imidodipeptidase</fullName>
    </alternativeName>
    <alternativeName>
        <fullName evidence="7">Proline dipeptidase</fullName>
        <shortName evidence="7">Prolidase</shortName>
    </alternativeName>
</protein>
<comment type="cofactor">
    <cofactor evidence="7">
        <name>Mn(2+)</name>
        <dbReference type="ChEBI" id="CHEBI:29035"/>
    </cofactor>
    <text evidence="7">Binds 2 manganese ions per subunit.</text>
</comment>
<dbReference type="GO" id="GO:0004177">
    <property type="term" value="F:aminopeptidase activity"/>
    <property type="evidence" value="ECO:0007669"/>
    <property type="project" value="TreeGrafter"/>
</dbReference>
<dbReference type="GO" id="GO:0046872">
    <property type="term" value="F:metal ion binding"/>
    <property type="evidence" value="ECO:0007669"/>
    <property type="project" value="UniProtKB-KW"/>
</dbReference>
<feature type="binding site" evidence="7">
    <location>
        <position position="260"/>
    </location>
    <ligand>
        <name>Mn(2+)</name>
        <dbReference type="ChEBI" id="CHEBI:29035"/>
        <label>2</label>
    </ligand>
</feature>
<evidence type="ECO:0000259" key="9">
    <source>
        <dbReference type="Pfam" id="PF21216"/>
    </source>
</evidence>